<dbReference type="Gene3D" id="2.40.170.20">
    <property type="entry name" value="TonB-dependent receptor, beta-barrel domain"/>
    <property type="match status" value="1"/>
</dbReference>
<dbReference type="Gene3D" id="2.170.130.10">
    <property type="entry name" value="TonB-dependent receptor, plug domain"/>
    <property type="match status" value="1"/>
</dbReference>
<dbReference type="PANTHER" id="PTHR32552">
    <property type="entry name" value="FERRICHROME IRON RECEPTOR-RELATED"/>
    <property type="match status" value="1"/>
</dbReference>
<dbReference type="InterPro" id="IPR000531">
    <property type="entry name" value="Beta-barrel_TonB"/>
</dbReference>
<dbReference type="GO" id="GO:0015891">
    <property type="term" value="P:siderophore transport"/>
    <property type="evidence" value="ECO:0007669"/>
    <property type="project" value="InterPro"/>
</dbReference>
<dbReference type="InterPro" id="IPR037066">
    <property type="entry name" value="Plug_dom_sf"/>
</dbReference>
<keyword evidence="5" id="KW-0410">Iron transport</keyword>
<evidence type="ECO:0000256" key="9">
    <source>
        <dbReference type="ARBA" id="ARBA00023065"/>
    </source>
</evidence>
<dbReference type="AlphaFoldDB" id="G9ZJ40"/>
<sequence>MHRHHYTTLTAALLIATQTYAQHSDTLAPITVNRDTSDSYTAPATTTATGLNLSVKDTPQSVSVITRQQMDDRGLTTLEDALKTTTGLNIYRQGYQYRYQSRGFDIAQISEDGVNSTVCTMCGNNPHDQKQLNDLSLYERIEVVRGATGLKKAASEPGGSINAIRKRPTADNRRSIEGQVDRFGKVRTSGDFSGTLSEEYGLRGRVVGTLERDNTFRDHVDGDKQVLYGVLDKTLGDSTTLTLGGTYHHEHDTPSLFGLPADVKGRDLRLPRSTYLGASWNRSTYHKQDAFIELDHQFNDNWKLNSALEYKHSTSQTAYGYVPQRSNVSASGTVSDGFIGHSDRHSNQWNFRSDLDGKYTLFGREHELYAGYNYNREKFDNTWHGKKIAGEYNIFRWQGTEIAQPADWNALPEEVRHTTIHTHTLGLATRLNPIERWHLLIGASYSRWQQHQHLSWMSKPDSKYSKGRLIPYTGITYDLTPQQSLYASYSSIFKYSGDYLDINGKTLPPVMGNNYEIGWKGSWNDDRINTTLAFFQTEKHNQPIDTWKGIDPATGAVREWQRGDRSIYTPVRLQSRGIDAEIAGNLTDDWRIFAGYTYNTREYTSTAATKTITRNGKGVDFSQHTSRHILRTSTQYRLPGAASKWSIGGGFNMQSKSSPITVDGNKHYLGGYTVWHANVQYEPEKNLRIGLNINNLTDKHYYESYAHRGTSQGHFYGEPRNAMLTFRWDF</sequence>
<dbReference type="InterPro" id="IPR010105">
    <property type="entry name" value="TonB_sidphr_rcpt"/>
</dbReference>
<evidence type="ECO:0000259" key="17">
    <source>
        <dbReference type="Pfam" id="PF00593"/>
    </source>
</evidence>
<dbReference type="InterPro" id="IPR012910">
    <property type="entry name" value="Plug_dom"/>
</dbReference>
<dbReference type="PROSITE" id="PS52016">
    <property type="entry name" value="TONB_DEPENDENT_REC_3"/>
    <property type="match status" value="1"/>
</dbReference>
<evidence type="ECO:0000256" key="8">
    <source>
        <dbReference type="ARBA" id="ARBA00023004"/>
    </source>
</evidence>
<dbReference type="Pfam" id="PF00593">
    <property type="entry name" value="TonB_dep_Rec_b-barrel"/>
    <property type="match status" value="1"/>
</dbReference>
<dbReference type="GO" id="GO:0009279">
    <property type="term" value="C:cell outer membrane"/>
    <property type="evidence" value="ECO:0007669"/>
    <property type="project" value="UniProtKB-SubCell"/>
</dbReference>
<gene>
    <name evidence="19" type="ORF">HMPREF9080_02809</name>
</gene>
<organism evidence="19 20">
    <name type="scientific">Cardiobacterium valvarum F0432</name>
    <dbReference type="NCBI Taxonomy" id="797473"/>
    <lineage>
        <taxon>Bacteria</taxon>
        <taxon>Pseudomonadati</taxon>
        <taxon>Pseudomonadota</taxon>
        <taxon>Gammaproteobacteria</taxon>
        <taxon>Cardiobacteriales</taxon>
        <taxon>Cardiobacteriaceae</taxon>
        <taxon>Cardiobacterium</taxon>
    </lineage>
</organism>
<keyword evidence="10 16" id="KW-0798">TonB box</keyword>
<evidence type="ECO:0000256" key="1">
    <source>
        <dbReference type="ARBA" id="ARBA00004571"/>
    </source>
</evidence>
<evidence type="ECO:0000256" key="16">
    <source>
        <dbReference type="RuleBase" id="RU003357"/>
    </source>
</evidence>
<dbReference type="InterPro" id="IPR036942">
    <property type="entry name" value="Beta-barrel_TonB_sf"/>
</dbReference>
<evidence type="ECO:0000256" key="2">
    <source>
        <dbReference type="ARBA" id="ARBA00009810"/>
    </source>
</evidence>
<dbReference type="EMBL" id="AGCM01000180">
    <property type="protein sequence ID" value="EHM50484.1"/>
    <property type="molecule type" value="Genomic_DNA"/>
</dbReference>
<evidence type="ECO:0000256" key="12">
    <source>
        <dbReference type="ARBA" id="ARBA00023170"/>
    </source>
</evidence>
<feature type="domain" description="TonB-dependent receptor plug" evidence="18">
    <location>
        <begin position="55"/>
        <end position="159"/>
    </location>
</feature>
<dbReference type="Proteomes" id="UP000004750">
    <property type="component" value="Unassembled WGS sequence"/>
</dbReference>
<dbReference type="CDD" id="cd01347">
    <property type="entry name" value="ligand_gated_channel"/>
    <property type="match status" value="1"/>
</dbReference>
<evidence type="ECO:0000259" key="18">
    <source>
        <dbReference type="Pfam" id="PF07715"/>
    </source>
</evidence>
<evidence type="ECO:0000256" key="4">
    <source>
        <dbReference type="ARBA" id="ARBA00022452"/>
    </source>
</evidence>
<dbReference type="NCBIfam" id="TIGR01783">
    <property type="entry name" value="TonB-siderophor"/>
    <property type="match status" value="1"/>
</dbReference>
<comment type="subcellular location">
    <subcellularLocation>
        <location evidence="1 14">Cell outer membrane</location>
        <topology evidence="1 14">Multi-pass membrane protein</topology>
    </subcellularLocation>
</comment>
<evidence type="ECO:0000256" key="14">
    <source>
        <dbReference type="PROSITE-ProRule" id="PRU01360"/>
    </source>
</evidence>
<dbReference type="PANTHER" id="PTHR32552:SF74">
    <property type="entry name" value="HYDROXAMATE SIDEROPHORE RECEPTOR FHUE"/>
    <property type="match status" value="1"/>
</dbReference>
<dbReference type="GO" id="GO:0015344">
    <property type="term" value="F:siderophore uptake transmembrane transporter activity"/>
    <property type="evidence" value="ECO:0007669"/>
    <property type="project" value="TreeGrafter"/>
</dbReference>
<evidence type="ECO:0000256" key="10">
    <source>
        <dbReference type="ARBA" id="ARBA00023077"/>
    </source>
</evidence>
<keyword evidence="11 14" id="KW-0472">Membrane</keyword>
<dbReference type="Pfam" id="PF07715">
    <property type="entry name" value="Plug"/>
    <property type="match status" value="1"/>
</dbReference>
<evidence type="ECO:0000313" key="20">
    <source>
        <dbReference type="Proteomes" id="UP000004750"/>
    </source>
</evidence>
<dbReference type="PROSITE" id="PS01156">
    <property type="entry name" value="TONB_DEPENDENT_REC_2"/>
    <property type="match status" value="1"/>
</dbReference>
<evidence type="ECO:0000256" key="7">
    <source>
        <dbReference type="ARBA" id="ARBA00022729"/>
    </source>
</evidence>
<keyword evidence="7" id="KW-0732">Signal</keyword>
<evidence type="ECO:0000256" key="13">
    <source>
        <dbReference type="ARBA" id="ARBA00023237"/>
    </source>
</evidence>
<dbReference type="GO" id="GO:0038023">
    <property type="term" value="F:signaling receptor activity"/>
    <property type="evidence" value="ECO:0007669"/>
    <property type="project" value="InterPro"/>
</dbReference>
<name>G9ZJ40_9GAMM</name>
<keyword evidence="8" id="KW-0408">Iron</keyword>
<dbReference type="SUPFAM" id="SSF56935">
    <property type="entry name" value="Porins"/>
    <property type="match status" value="1"/>
</dbReference>
<evidence type="ECO:0000313" key="19">
    <source>
        <dbReference type="EMBL" id="EHM50484.1"/>
    </source>
</evidence>
<dbReference type="STRING" id="797473.HMPREF9080_02809"/>
<keyword evidence="13 14" id="KW-0998">Cell outer membrane</keyword>
<evidence type="ECO:0000256" key="5">
    <source>
        <dbReference type="ARBA" id="ARBA00022496"/>
    </source>
</evidence>
<feature type="short sequence motif" description="TonB C-terminal box" evidence="15">
    <location>
        <begin position="713"/>
        <end position="730"/>
    </location>
</feature>
<accession>G9ZJ40</accession>
<dbReference type="HOGENOM" id="CLU_008287_9_3_6"/>
<keyword evidence="9" id="KW-0406">Ion transport</keyword>
<comment type="caution">
    <text evidence="19">The sequence shown here is derived from an EMBL/GenBank/DDBJ whole genome shotgun (WGS) entry which is preliminary data.</text>
</comment>
<reference evidence="19 20" key="1">
    <citation type="submission" date="2011-08" db="EMBL/GenBank/DDBJ databases">
        <authorList>
            <person name="Weinstock G."/>
            <person name="Sodergren E."/>
            <person name="Clifton S."/>
            <person name="Fulton L."/>
            <person name="Fulton B."/>
            <person name="Courtney L."/>
            <person name="Fronick C."/>
            <person name="Harrison M."/>
            <person name="Strong C."/>
            <person name="Farmer C."/>
            <person name="Delahaunty K."/>
            <person name="Markovic C."/>
            <person name="Hall O."/>
            <person name="Minx P."/>
            <person name="Tomlinson C."/>
            <person name="Mitreva M."/>
            <person name="Hou S."/>
            <person name="Chen J."/>
            <person name="Wollam A."/>
            <person name="Pepin K.H."/>
            <person name="Johnson M."/>
            <person name="Bhonagiri V."/>
            <person name="Zhang X."/>
            <person name="Suruliraj S."/>
            <person name="Warren W."/>
            <person name="Chinwalla A."/>
            <person name="Mardis E.R."/>
            <person name="Wilson R.K."/>
        </authorList>
    </citation>
    <scope>NUCLEOTIDE SEQUENCE [LARGE SCALE GENOMIC DNA]</scope>
    <source>
        <strain evidence="19 20">F0432</strain>
    </source>
</reference>
<dbReference type="InterPro" id="IPR039426">
    <property type="entry name" value="TonB-dep_rcpt-like"/>
</dbReference>
<evidence type="ECO:0000256" key="6">
    <source>
        <dbReference type="ARBA" id="ARBA00022692"/>
    </source>
</evidence>
<keyword evidence="4 14" id="KW-1134">Transmembrane beta strand</keyword>
<protein>
    <submittedName>
        <fullName evidence="19">TonB-dependent siderophore receptor</fullName>
    </submittedName>
</protein>
<dbReference type="InterPro" id="IPR010917">
    <property type="entry name" value="TonB_rcpt_CS"/>
</dbReference>
<feature type="domain" description="TonB-dependent receptor-like beta-barrel" evidence="17">
    <location>
        <begin position="234"/>
        <end position="696"/>
    </location>
</feature>
<proteinExistence type="inferred from homology"/>
<evidence type="ECO:0000256" key="3">
    <source>
        <dbReference type="ARBA" id="ARBA00022448"/>
    </source>
</evidence>
<keyword evidence="3 14" id="KW-0813">Transport</keyword>
<keyword evidence="12 19" id="KW-0675">Receptor</keyword>
<evidence type="ECO:0000256" key="11">
    <source>
        <dbReference type="ARBA" id="ARBA00023136"/>
    </source>
</evidence>
<comment type="similarity">
    <text evidence="2 14 16">Belongs to the TonB-dependent receptor family.</text>
</comment>
<evidence type="ECO:0000256" key="15">
    <source>
        <dbReference type="PROSITE-ProRule" id="PRU10144"/>
    </source>
</evidence>
<keyword evidence="6 14" id="KW-0812">Transmembrane</keyword>